<dbReference type="Gene3D" id="3.40.190.10">
    <property type="entry name" value="Periplasmic binding protein-like II"/>
    <property type="match status" value="1"/>
</dbReference>
<evidence type="ECO:0000313" key="6">
    <source>
        <dbReference type="Proteomes" id="UP001079430"/>
    </source>
</evidence>
<proteinExistence type="predicted"/>
<dbReference type="InterPro" id="IPR001638">
    <property type="entry name" value="Solute-binding_3/MltF_N"/>
</dbReference>
<feature type="chain" id="PRO_5045642988" evidence="3">
    <location>
        <begin position="26"/>
        <end position="394"/>
    </location>
</feature>
<gene>
    <name evidence="5" type="ORF">O3W52_02095</name>
</gene>
<dbReference type="Pfam" id="PF00497">
    <property type="entry name" value="SBP_bac_3"/>
    <property type="match status" value="1"/>
</dbReference>
<reference evidence="5" key="1">
    <citation type="submission" date="2022-10" db="EMBL/GenBank/DDBJ databases">
        <title>Whole genome sequencing of three plant growth promoting bacteria isolated from Vachellia tortilis subsp. raddiana in Morocco.</title>
        <authorList>
            <person name="Hnini M."/>
            <person name="Zouagui R."/>
            <person name="Zouagui H."/>
            <person name="Chemao Elfihri M.-W."/>
            <person name="Ibrahimi A."/>
            <person name="Sbabou L."/>
            <person name="Aurag J."/>
        </authorList>
    </citation>
    <scope>NUCLEOTIDE SEQUENCE</scope>
    <source>
        <strain evidence="5">LMR678</strain>
    </source>
</reference>
<evidence type="ECO:0000313" key="5">
    <source>
        <dbReference type="EMBL" id="MCZ4088893.1"/>
    </source>
</evidence>
<dbReference type="PANTHER" id="PTHR35936">
    <property type="entry name" value="MEMBRANE-BOUND LYTIC MUREIN TRANSGLYCOSYLASE F"/>
    <property type="match status" value="1"/>
</dbReference>
<accession>A0ABT4KAA2</accession>
<dbReference type="RefSeq" id="WP_269275069.1">
    <property type="nucleotide sequence ID" value="NZ_JAPVOI010000003.1"/>
</dbReference>
<evidence type="ECO:0000256" key="1">
    <source>
        <dbReference type="ARBA" id="ARBA00004418"/>
    </source>
</evidence>
<evidence type="ECO:0000259" key="4">
    <source>
        <dbReference type="Pfam" id="PF00497"/>
    </source>
</evidence>
<name>A0ABT4KAA2_9HYPH</name>
<keyword evidence="2 3" id="KW-0732">Signal</keyword>
<feature type="domain" description="Solute-binding protein family 3/N-terminal" evidence="4">
    <location>
        <begin position="33"/>
        <end position="352"/>
    </location>
</feature>
<organism evidence="5 6">
    <name type="scientific">Sinorhizobium psoraleae</name>
    <dbReference type="NCBI Taxonomy" id="520838"/>
    <lineage>
        <taxon>Bacteria</taxon>
        <taxon>Pseudomonadati</taxon>
        <taxon>Pseudomonadota</taxon>
        <taxon>Alphaproteobacteria</taxon>
        <taxon>Hyphomicrobiales</taxon>
        <taxon>Rhizobiaceae</taxon>
        <taxon>Sinorhizobium/Ensifer group</taxon>
        <taxon>Sinorhizobium</taxon>
    </lineage>
</organism>
<dbReference type="EMBL" id="JAPVOI010000003">
    <property type="protein sequence ID" value="MCZ4088893.1"/>
    <property type="molecule type" value="Genomic_DNA"/>
</dbReference>
<sequence length="394" mass="43037">MCPLFTKLVLAALLPAHALTSAAHADTIGGEEITVGVRSDARPFIWQDQNTKGYNGFFWDICTEAVQRAGYRLKAVNVNTGKRAEFLRAGSGDYDLLCDPTTITLKRMQNFAYNGGVPYLEFSPIVFVANGSYVKQQLRAIAPKAAGDLPKGAGKPTCDEIVAWLGQVEGEKTEEWKWWPAPNLQAADSEKTPDPATNGFLGWFKRKFKLTLSRSPQGEDEQTKTFEIWGYVEGSTSQLTAEQQAKTGSKDGLMICPRAMNSHDDAAKAFCSGSLARYYGDVDMIRAALAGYSEDTASRCAADFTPAAAGSYEPYAFVVSSRHFPDFPERISLALYGMFEDGTVERLFTGHFPGTQKSQHLGTLFRINSIPAGSEPPSKDPLLACFRCPVGVAF</sequence>
<comment type="subcellular location">
    <subcellularLocation>
        <location evidence="1">Periplasm</location>
    </subcellularLocation>
</comment>
<dbReference type="SUPFAM" id="SSF53850">
    <property type="entry name" value="Periplasmic binding protein-like II"/>
    <property type="match status" value="1"/>
</dbReference>
<protein>
    <submittedName>
        <fullName evidence="5">Transporter substrate-binding domain-containing protein</fullName>
    </submittedName>
</protein>
<feature type="signal peptide" evidence="3">
    <location>
        <begin position="1"/>
        <end position="25"/>
    </location>
</feature>
<dbReference type="Proteomes" id="UP001079430">
    <property type="component" value="Unassembled WGS sequence"/>
</dbReference>
<keyword evidence="6" id="KW-1185">Reference proteome</keyword>
<evidence type="ECO:0000256" key="3">
    <source>
        <dbReference type="SAM" id="SignalP"/>
    </source>
</evidence>
<comment type="caution">
    <text evidence="5">The sequence shown here is derived from an EMBL/GenBank/DDBJ whole genome shotgun (WGS) entry which is preliminary data.</text>
</comment>
<evidence type="ECO:0000256" key="2">
    <source>
        <dbReference type="ARBA" id="ARBA00022729"/>
    </source>
</evidence>